<evidence type="ECO:0000313" key="3">
    <source>
        <dbReference type="Proteomes" id="UP000030686"/>
    </source>
</evidence>
<sequence>MGVHIWPSTSSGLISFPGQLVDIPPLKYTTKRPLKIKANSIQKLTASSDQEKQGEQQPNELPILNDKGNNVDPSDHVPPLPSHSQHKVVTRHTLATEPFQPILKVLADLERDDPKFAFPAARLVGLYRRLWESCVSKHIDIQKIEQSNEILKEAGTHLRKERDGLQLHHKKQVARLRFFEQALESSREQLISLLDNWNYPYSPNLAGLTDVVREDGDALQGESRYIQSRLYIPEAFNKKGIK</sequence>
<dbReference type="EMBL" id="HG792016">
    <property type="protein sequence ID" value="CDM32561.1"/>
    <property type="molecule type" value="Genomic_DNA"/>
</dbReference>
<evidence type="ECO:0000256" key="1">
    <source>
        <dbReference type="SAM" id="MobiDB-lite"/>
    </source>
</evidence>
<dbReference type="OMA" id="HIWPSTS"/>
<protein>
    <submittedName>
        <fullName evidence="2">Uncharacterized protein</fullName>
    </submittedName>
</protein>
<accession>W6Q972</accession>
<dbReference type="AlphaFoldDB" id="W6Q972"/>
<evidence type="ECO:0000313" key="2">
    <source>
        <dbReference type="EMBL" id="CDM32561.1"/>
    </source>
</evidence>
<proteinExistence type="predicted"/>
<name>W6Q972_PENRF</name>
<dbReference type="Proteomes" id="UP000030686">
    <property type="component" value="Unassembled WGS sequence"/>
</dbReference>
<dbReference type="OrthoDB" id="4323916at2759"/>
<reference evidence="2" key="1">
    <citation type="journal article" date="2014" name="Nat. Commun.">
        <title>Multiple recent horizontal transfers of a large genomic region in cheese making fungi.</title>
        <authorList>
            <person name="Cheeseman K."/>
            <person name="Ropars J."/>
            <person name="Renault P."/>
            <person name="Dupont J."/>
            <person name="Gouzy J."/>
            <person name="Branca A."/>
            <person name="Abraham A.L."/>
            <person name="Ceppi M."/>
            <person name="Conseiller E."/>
            <person name="Debuchy R."/>
            <person name="Malagnac F."/>
            <person name="Goarin A."/>
            <person name="Silar P."/>
            <person name="Lacoste S."/>
            <person name="Sallet E."/>
            <person name="Bensimon A."/>
            <person name="Giraud T."/>
            <person name="Brygoo Y."/>
        </authorList>
    </citation>
    <scope>NUCLEOTIDE SEQUENCE [LARGE SCALE GENOMIC DNA]</scope>
    <source>
        <strain evidence="2">FM164</strain>
    </source>
</reference>
<organism evidence="2 3">
    <name type="scientific">Penicillium roqueforti (strain FM164)</name>
    <dbReference type="NCBI Taxonomy" id="1365484"/>
    <lineage>
        <taxon>Eukaryota</taxon>
        <taxon>Fungi</taxon>
        <taxon>Dikarya</taxon>
        <taxon>Ascomycota</taxon>
        <taxon>Pezizomycotina</taxon>
        <taxon>Eurotiomycetes</taxon>
        <taxon>Eurotiomycetidae</taxon>
        <taxon>Eurotiales</taxon>
        <taxon>Aspergillaceae</taxon>
        <taxon>Penicillium</taxon>
    </lineage>
</organism>
<feature type="region of interest" description="Disordered" evidence="1">
    <location>
        <begin position="43"/>
        <end position="74"/>
    </location>
</feature>
<gene>
    <name evidence="2" type="ORF">PROQFM164_S02g002712</name>
</gene>
<keyword evidence="3" id="KW-1185">Reference proteome</keyword>